<gene>
    <name evidence="2" type="ORF">EI71_01068</name>
</gene>
<dbReference type="Pfam" id="PF20357">
    <property type="entry name" value="DUF6652"/>
    <property type="match status" value="1"/>
</dbReference>
<accession>A0A397RUT4</accession>
<evidence type="ECO:0000313" key="3">
    <source>
        <dbReference type="Proteomes" id="UP000266506"/>
    </source>
</evidence>
<dbReference type="RefSeq" id="WP_119016215.1">
    <property type="nucleotide sequence ID" value="NZ_QXEV01000009.1"/>
</dbReference>
<keyword evidence="1" id="KW-0472">Membrane</keyword>
<feature type="transmembrane region" description="Helical" evidence="1">
    <location>
        <begin position="150"/>
        <end position="176"/>
    </location>
</feature>
<feature type="transmembrane region" description="Helical" evidence="1">
    <location>
        <begin position="7"/>
        <end position="31"/>
    </location>
</feature>
<evidence type="ECO:0000313" key="2">
    <source>
        <dbReference type="EMBL" id="RIA75895.1"/>
    </source>
</evidence>
<organism evidence="2 3">
    <name type="scientific">Anaeroplasma bactoclasticum</name>
    <dbReference type="NCBI Taxonomy" id="2088"/>
    <lineage>
        <taxon>Bacteria</taxon>
        <taxon>Bacillati</taxon>
        <taxon>Mycoplasmatota</taxon>
        <taxon>Mollicutes</taxon>
        <taxon>Anaeroplasmatales</taxon>
        <taxon>Anaeroplasmataceae</taxon>
        <taxon>Anaeroplasma</taxon>
    </lineage>
</organism>
<comment type="caution">
    <text evidence="2">The sequence shown here is derived from an EMBL/GenBank/DDBJ whole genome shotgun (WGS) entry which is preliminary data.</text>
</comment>
<dbReference type="EMBL" id="QXEV01000009">
    <property type="protein sequence ID" value="RIA75895.1"/>
    <property type="molecule type" value="Genomic_DNA"/>
</dbReference>
<keyword evidence="1" id="KW-1133">Transmembrane helix</keyword>
<name>A0A397RUT4_9MOLU</name>
<feature type="transmembrane region" description="Helical" evidence="1">
    <location>
        <begin position="37"/>
        <end position="69"/>
    </location>
</feature>
<dbReference type="InterPro" id="IPR046594">
    <property type="entry name" value="DUF6652"/>
</dbReference>
<keyword evidence="1" id="KW-0812">Transmembrane</keyword>
<dbReference type="Proteomes" id="UP000266506">
    <property type="component" value="Unassembled WGS sequence"/>
</dbReference>
<keyword evidence="3" id="KW-1185">Reference proteome</keyword>
<sequence length="188" mass="21164">MKGNKVILIVQEVLMYVAQAPYLLALIFLFANVDVEGFVGISLIVGMISNLVIFPVVIVNAILAFIGIFKGLKSPIKTTMIVKLSLIPWYVVNFILGFCFFAAALNPFLLWSIPLVIGIMVCTTFMYMISTNFQVYSYVINKLIRREIRIDALLVWSIVLSFIFCLDIVSSILLFYSENKLNKTEGEA</sequence>
<dbReference type="InParanoid" id="A0A397RUT4"/>
<evidence type="ECO:0000256" key="1">
    <source>
        <dbReference type="SAM" id="Phobius"/>
    </source>
</evidence>
<reference evidence="2 3" key="1">
    <citation type="submission" date="2018-08" db="EMBL/GenBank/DDBJ databases">
        <title>Genomic Encyclopedia of Archaeal and Bacterial Type Strains, Phase II (KMG-II): from individual species to whole genera.</title>
        <authorList>
            <person name="Goeker M."/>
        </authorList>
    </citation>
    <scope>NUCLEOTIDE SEQUENCE [LARGE SCALE GENOMIC DNA]</scope>
    <source>
        <strain evidence="2 3">ATCC 27112</strain>
    </source>
</reference>
<feature type="transmembrane region" description="Helical" evidence="1">
    <location>
        <begin position="109"/>
        <end position="129"/>
    </location>
</feature>
<feature type="transmembrane region" description="Helical" evidence="1">
    <location>
        <begin position="81"/>
        <end position="103"/>
    </location>
</feature>
<dbReference type="OrthoDB" id="9788219at2"/>
<protein>
    <submittedName>
        <fullName evidence="2">Uncharacterized protein</fullName>
    </submittedName>
</protein>
<proteinExistence type="predicted"/>
<dbReference type="AlphaFoldDB" id="A0A397RUT4"/>